<dbReference type="GO" id="GO:0016020">
    <property type="term" value="C:membrane"/>
    <property type="evidence" value="ECO:0007669"/>
    <property type="project" value="UniProtKB-SubCell"/>
</dbReference>
<feature type="transmembrane region" description="Helical" evidence="6">
    <location>
        <begin position="96"/>
        <end position="117"/>
    </location>
</feature>
<feature type="transmembrane region" description="Helical" evidence="6">
    <location>
        <begin position="68"/>
        <end position="90"/>
    </location>
</feature>
<dbReference type="EnsemblMetazoa" id="CLYHEMT016219.1">
    <property type="protein sequence ID" value="CLYHEMP016219.1"/>
    <property type="gene ID" value="CLYHEMG016219"/>
</dbReference>
<evidence type="ECO:0000256" key="4">
    <source>
        <dbReference type="ARBA" id="ARBA00022989"/>
    </source>
</evidence>
<dbReference type="PANTHER" id="PTHR16172">
    <property type="entry name" value="MAJOR FACILITATOR SUPERFAMILY DOMAIN-CONTAINING PROTEIN 6-LIKE"/>
    <property type="match status" value="1"/>
</dbReference>
<dbReference type="Gene3D" id="1.20.1250.20">
    <property type="entry name" value="MFS general substrate transporter like domains"/>
    <property type="match status" value="2"/>
</dbReference>
<feature type="transmembrane region" description="Helical" evidence="6">
    <location>
        <begin position="287"/>
        <end position="310"/>
    </location>
</feature>
<feature type="transmembrane region" description="Helical" evidence="6">
    <location>
        <begin position="471"/>
        <end position="490"/>
    </location>
</feature>
<feature type="domain" description="Major facilitator superfamily associated" evidence="7">
    <location>
        <begin position="34"/>
        <end position="498"/>
    </location>
</feature>
<evidence type="ECO:0000256" key="3">
    <source>
        <dbReference type="ARBA" id="ARBA00022692"/>
    </source>
</evidence>
<feature type="transmembrane region" description="Helical" evidence="6">
    <location>
        <begin position="406"/>
        <end position="427"/>
    </location>
</feature>
<comment type="subcellular location">
    <subcellularLocation>
        <location evidence="1">Membrane</location>
        <topology evidence="1">Multi-pass membrane protein</topology>
    </subcellularLocation>
</comment>
<feature type="transmembrane region" description="Helical" evidence="6">
    <location>
        <begin position="209"/>
        <end position="226"/>
    </location>
</feature>
<dbReference type="InterPro" id="IPR024989">
    <property type="entry name" value="MFS_assoc_dom"/>
</dbReference>
<dbReference type="SUPFAM" id="SSF103473">
    <property type="entry name" value="MFS general substrate transporter"/>
    <property type="match status" value="1"/>
</dbReference>
<evidence type="ECO:0000313" key="9">
    <source>
        <dbReference type="Proteomes" id="UP000594262"/>
    </source>
</evidence>
<dbReference type="Proteomes" id="UP000594262">
    <property type="component" value="Unplaced"/>
</dbReference>
<evidence type="ECO:0000256" key="2">
    <source>
        <dbReference type="ARBA" id="ARBA00005241"/>
    </source>
</evidence>
<keyword evidence="9" id="KW-1185">Reference proteome</keyword>
<feature type="transmembrane region" description="Helical" evidence="6">
    <location>
        <begin position="378"/>
        <end position="400"/>
    </location>
</feature>
<feature type="transmembrane region" description="Helical" evidence="6">
    <location>
        <begin position="496"/>
        <end position="515"/>
    </location>
</feature>
<dbReference type="InterPro" id="IPR051717">
    <property type="entry name" value="MFS_MFSD6"/>
</dbReference>
<proteinExistence type="inferred from homology"/>
<accession>A0A7M5X1A7</accession>
<keyword evidence="5 6" id="KW-0472">Membrane</keyword>
<dbReference type="GeneID" id="136809006"/>
<sequence>MQVTRLHGSKHNLSTNMGIKETLSDINADHPLHKAKAFYFLFDAAIKTLPRHLGMYYKHTLLLSPHQVAMLLSVRPFLLIFGSPVLGGIADKTNKFRHVMLISLLTFLVTYVLVPLVEPVEGFNCKEHVHFNHSANHINISTPVFHKLHKQIVSNGARVKVEVHKYYQMVNEEGTNNHQYDGNLMQDLYYTWPFDMYEYELTDDITQKVFNVILLITIFGEFFASPSETFADLYTLRALGSNHNRYGWQIISGLFGFFIVSIAFAASSDIRLQLKDDFCHVGHVINYSPYLFVVYGLVGACILIAATFQYRLFPKPTAPRKDDGCNCDCNFIKALPVLAETPAYTAYAIAVIFCGFACGVKQLYIYHYLTELGGPHQLIFVVLSVHFISGFLALLASPYLLERFGASNLIAGGLLLNGISFVVYSLIKNPWLILIVEPFHGLCQELSWVAIVTYAGAPPQIGAALQGTVHGLHKGLGLALGYYAVCVLILKFGYVGFFLATGLLFFVVFGFYLFVIRMYPKEESIADSYSCYSKIHQQDVDSDGEETVEMFQKGDYNNETLDRSFLE</sequence>
<dbReference type="Pfam" id="PF12832">
    <property type="entry name" value="MFS_1_like"/>
    <property type="match status" value="1"/>
</dbReference>
<name>A0A7M5X1A7_9CNID</name>
<evidence type="ECO:0000259" key="7">
    <source>
        <dbReference type="Pfam" id="PF12832"/>
    </source>
</evidence>
<dbReference type="AlphaFoldDB" id="A0A7M5X1A7"/>
<keyword evidence="4 6" id="KW-1133">Transmembrane helix</keyword>
<dbReference type="OrthoDB" id="515887at2759"/>
<evidence type="ECO:0000313" key="8">
    <source>
        <dbReference type="EnsemblMetazoa" id="CLYHEMP016219.1"/>
    </source>
</evidence>
<reference evidence="8" key="1">
    <citation type="submission" date="2021-01" db="UniProtKB">
        <authorList>
            <consortium name="EnsemblMetazoa"/>
        </authorList>
    </citation>
    <scope>IDENTIFICATION</scope>
</reference>
<feature type="transmembrane region" description="Helical" evidence="6">
    <location>
        <begin position="344"/>
        <end position="366"/>
    </location>
</feature>
<evidence type="ECO:0000256" key="1">
    <source>
        <dbReference type="ARBA" id="ARBA00004141"/>
    </source>
</evidence>
<organism evidence="8 9">
    <name type="scientific">Clytia hemisphaerica</name>
    <dbReference type="NCBI Taxonomy" id="252671"/>
    <lineage>
        <taxon>Eukaryota</taxon>
        <taxon>Metazoa</taxon>
        <taxon>Cnidaria</taxon>
        <taxon>Hydrozoa</taxon>
        <taxon>Hydroidolina</taxon>
        <taxon>Leptothecata</taxon>
        <taxon>Obeliida</taxon>
        <taxon>Clytiidae</taxon>
        <taxon>Clytia</taxon>
    </lineage>
</organism>
<dbReference type="RefSeq" id="XP_066921683.1">
    <property type="nucleotide sequence ID" value="XM_067065582.1"/>
</dbReference>
<comment type="similarity">
    <text evidence="2">Belongs to the major facilitator superfamily. MFSD6 family.</text>
</comment>
<keyword evidence="3 6" id="KW-0812">Transmembrane</keyword>
<evidence type="ECO:0000256" key="6">
    <source>
        <dbReference type="SAM" id="Phobius"/>
    </source>
</evidence>
<protein>
    <recommendedName>
        <fullName evidence="7">Major facilitator superfamily associated domain-containing protein</fullName>
    </recommendedName>
</protein>
<dbReference type="InterPro" id="IPR036259">
    <property type="entry name" value="MFS_trans_sf"/>
</dbReference>
<evidence type="ECO:0000256" key="5">
    <source>
        <dbReference type="ARBA" id="ARBA00023136"/>
    </source>
</evidence>
<feature type="transmembrane region" description="Helical" evidence="6">
    <location>
        <begin position="246"/>
        <end position="266"/>
    </location>
</feature>
<dbReference type="PANTHER" id="PTHR16172:SF2">
    <property type="entry name" value="MAJOR FACILITATOR SUPERFAMILY DOMAIN-CONTAINING PROTEIN 6"/>
    <property type="match status" value="1"/>
</dbReference>